<organism evidence="3 4">
    <name type="scientific">Streptomyces rimosus subsp. rimosus</name>
    <dbReference type="NCBI Taxonomy" id="132474"/>
    <lineage>
        <taxon>Bacteria</taxon>
        <taxon>Bacillati</taxon>
        <taxon>Actinomycetota</taxon>
        <taxon>Actinomycetes</taxon>
        <taxon>Kitasatosporales</taxon>
        <taxon>Streptomycetaceae</taxon>
        <taxon>Streptomyces</taxon>
    </lineage>
</organism>
<dbReference type="PANTHER" id="PTHR30290">
    <property type="entry name" value="PERIPLASMIC BINDING COMPONENT OF ABC TRANSPORTER"/>
    <property type="match status" value="1"/>
</dbReference>
<dbReference type="SUPFAM" id="SSF53850">
    <property type="entry name" value="Periplasmic binding protein-like II"/>
    <property type="match status" value="1"/>
</dbReference>
<accession>A0ABY3YZP0</accession>
<evidence type="ECO:0000313" key="3">
    <source>
        <dbReference type="EMBL" id="UNZ03269.1"/>
    </source>
</evidence>
<evidence type="ECO:0000259" key="2">
    <source>
        <dbReference type="Pfam" id="PF00496"/>
    </source>
</evidence>
<dbReference type="InterPro" id="IPR039424">
    <property type="entry name" value="SBP_5"/>
</dbReference>
<reference evidence="3 4" key="1">
    <citation type="submission" date="2022-03" db="EMBL/GenBank/DDBJ databases">
        <title>Complete genome of Streptomyces rimosus ssp. rimosus R7 (=ATCC 10970).</title>
        <authorList>
            <person name="Beganovic S."/>
            <person name="Ruckert C."/>
            <person name="Busche T."/>
            <person name="Kalinowski J."/>
            <person name="Wittmann C."/>
        </authorList>
    </citation>
    <scope>NUCLEOTIDE SEQUENCE [LARGE SCALE GENOMIC DNA]</scope>
    <source>
        <strain evidence="3 4">R7</strain>
    </source>
</reference>
<keyword evidence="4" id="KW-1185">Reference proteome</keyword>
<dbReference type="EMBL" id="CP094298">
    <property type="protein sequence ID" value="UNZ03269.1"/>
    <property type="molecule type" value="Genomic_DNA"/>
</dbReference>
<feature type="domain" description="Solute-binding protein family 5" evidence="2">
    <location>
        <begin position="80"/>
        <end position="463"/>
    </location>
</feature>
<evidence type="ECO:0000313" key="4">
    <source>
        <dbReference type="Proteomes" id="UP000829494"/>
    </source>
</evidence>
<dbReference type="GeneID" id="66857633"/>
<dbReference type="PANTHER" id="PTHR30290:SF83">
    <property type="entry name" value="ABC TRANSPORTER SUBSTRATE-BINDING PROTEIN"/>
    <property type="match status" value="1"/>
</dbReference>
<dbReference type="Proteomes" id="UP000829494">
    <property type="component" value="Chromosome"/>
</dbReference>
<dbReference type="Gene3D" id="3.90.76.10">
    <property type="entry name" value="Dipeptide-binding Protein, Domain 1"/>
    <property type="match status" value="1"/>
</dbReference>
<gene>
    <name evidence="3" type="primary">oppA2</name>
    <name evidence="3" type="ORF">SRIMR7_14025</name>
</gene>
<proteinExistence type="predicted"/>
<dbReference type="PROSITE" id="PS51257">
    <property type="entry name" value="PROKAR_LIPOPROTEIN"/>
    <property type="match status" value="1"/>
</dbReference>
<dbReference type="RefSeq" id="WP_003982312.1">
    <property type="nucleotide sequence ID" value="NZ_CP043497.1"/>
</dbReference>
<dbReference type="InterPro" id="IPR000914">
    <property type="entry name" value="SBP_5_dom"/>
</dbReference>
<sequence>MRGAKSATWIAGAIAIALSATACGGSSGGSGAQAGFVRANWGDPQNPLEPANTNEVLGGKVLDQIFMNLKEYDPKTGEAKNAAAESIETTDAQNFTIKIKKGLKFSNGEALTAKSFVDAWNYAALATNKQKNAYFFSDIEGYDKTSPEDGKPTAQTLSGLKVVDDTTFTVKLSKKFGTWPVRLGYKAFAPLPKLFFDKHEEYLKKPVGNGPYAVESYERGKLMKLVPNEHYAGVHKPKNKGVLLQVFTDSNAAYAALQAGNLDVDDDIPAEQIKNAKTDLKGNYFTQPAGIYQAVTFPFYKEEWNKPGMEKVRKGISMAIDRKSITDKIYNGTRTPMVDLTSPVLGEANGYDKNICGDVCTYNPTEAKKLIEEGGGIPGGKLTISYNADKDSHKQWADAACNSINKALGNDNVCVGNPVGTFGDFRNQITKGEMNGPFRAGWQMDYPHIENFLTPLYKTGASSNDGKWSNKEFDKLMDDAAAETDIKKATDIYKQAEKIVIQDAVNIPLFYQNGTVGWSENVSDVALNPFSVPVFSDIKVKG</sequence>
<dbReference type="PIRSF" id="PIRSF002741">
    <property type="entry name" value="MppA"/>
    <property type="match status" value="1"/>
</dbReference>
<dbReference type="InterPro" id="IPR030678">
    <property type="entry name" value="Peptide/Ni-bd"/>
</dbReference>
<keyword evidence="1" id="KW-0732">Signal</keyword>
<protein>
    <submittedName>
        <fullName evidence="3">Oligopeptide-binding protein OppA</fullName>
    </submittedName>
</protein>
<evidence type="ECO:0000256" key="1">
    <source>
        <dbReference type="SAM" id="SignalP"/>
    </source>
</evidence>
<feature type="chain" id="PRO_5046367879" evidence="1">
    <location>
        <begin position="23"/>
        <end position="542"/>
    </location>
</feature>
<name>A0ABY3YZP0_STRRM</name>
<dbReference type="Gene3D" id="3.10.105.10">
    <property type="entry name" value="Dipeptide-binding Protein, Domain 3"/>
    <property type="match status" value="1"/>
</dbReference>
<dbReference type="CDD" id="cd00995">
    <property type="entry name" value="PBP2_NikA_DppA_OppA_like"/>
    <property type="match status" value="1"/>
</dbReference>
<dbReference type="Pfam" id="PF00496">
    <property type="entry name" value="SBP_bac_5"/>
    <property type="match status" value="1"/>
</dbReference>
<dbReference type="Gene3D" id="3.40.190.10">
    <property type="entry name" value="Periplasmic binding protein-like II"/>
    <property type="match status" value="1"/>
</dbReference>
<feature type="signal peptide" evidence="1">
    <location>
        <begin position="1"/>
        <end position="22"/>
    </location>
</feature>